<reference evidence="4 5" key="1">
    <citation type="journal article" date="2019" name="Emerg. Microbes Infect.">
        <title>Comprehensive subspecies identification of 175 nontuberculous mycobacteria species based on 7547 genomic profiles.</title>
        <authorList>
            <person name="Matsumoto Y."/>
            <person name="Kinjo T."/>
            <person name="Motooka D."/>
            <person name="Nabeya D."/>
            <person name="Jung N."/>
            <person name="Uechi K."/>
            <person name="Horii T."/>
            <person name="Iida T."/>
            <person name="Fujita J."/>
            <person name="Nakamura S."/>
        </authorList>
    </citation>
    <scope>NUCLEOTIDE SEQUENCE [LARGE SCALE GENOMIC DNA]</scope>
    <source>
        <strain evidence="4 5">JCM 12405</strain>
    </source>
</reference>
<dbReference type="Pfam" id="PF13180">
    <property type="entry name" value="PDZ_2"/>
    <property type="match status" value="1"/>
</dbReference>
<dbReference type="InterPro" id="IPR009003">
    <property type="entry name" value="Peptidase_S1_PA"/>
</dbReference>
<evidence type="ECO:0000256" key="2">
    <source>
        <dbReference type="ARBA" id="ARBA00022801"/>
    </source>
</evidence>
<dbReference type="Gene3D" id="2.30.42.10">
    <property type="match status" value="1"/>
</dbReference>
<evidence type="ECO:0000259" key="3">
    <source>
        <dbReference type="Pfam" id="PF13180"/>
    </source>
</evidence>
<dbReference type="Pfam" id="PF13365">
    <property type="entry name" value="Trypsin_2"/>
    <property type="match status" value="1"/>
</dbReference>
<dbReference type="KEGG" id="mdr:MDOR_18220"/>
<dbReference type="PANTHER" id="PTHR43343:SF3">
    <property type="entry name" value="PROTEASE DO-LIKE 8, CHLOROPLASTIC"/>
    <property type="match status" value="1"/>
</dbReference>
<dbReference type="AlphaFoldDB" id="A0A7I7VU77"/>
<evidence type="ECO:0000313" key="4">
    <source>
        <dbReference type="EMBL" id="BBZ07653.1"/>
    </source>
</evidence>
<dbReference type="EMBL" id="AP022605">
    <property type="protein sequence ID" value="BBZ07653.1"/>
    <property type="molecule type" value="Genomic_DNA"/>
</dbReference>
<dbReference type="InterPro" id="IPR001478">
    <property type="entry name" value="PDZ"/>
</dbReference>
<dbReference type="PRINTS" id="PR00834">
    <property type="entry name" value="PROTEASES2C"/>
</dbReference>
<protein>
    <recommendedName>
        <fullName evidence="3">PDZ domain-containing protein</fullName>
    </recommendedName>
</protein>
<gene>
    <name evidence="4" type="ORF">MDOR_18220</name>
</gene>
<dbReference type="GO" id="GO:0004252">
    <property type="term" value="F:serine-type endopeptidase activity"/>
    <property type="evidence" value="ECO:0007669"/>
    <property type="project" value="InterPro"/>
</dbReference>
<dbReference type="Proteomes" id="UP000467201">
    <property type="component" value="Chromosome"/>
</dbReference>
<evidence type="ECO:0000313" key="5">
    <source>
        <dbReference type="Proteomes" id="UP000467201"/>
    </source>
</evidence>
<evidence type="ECO:0000256" key="1">
    <source>
        <dbReference type="ARBA" id="ARBA00022670"/>
    </source>
</evidence>
<keyword evidence="1" id="KW-0645">Protease</keyword>
<proteinExistence type="predicted"/>
<feature type="domain" description="PDZ" evidence="3">
    <location>
        <begin position="167"/>
        <end position="236"/>
    </location>
</feature>
<dbReference type="SUPFAM" id="SSF50494">
    <property type="entry name" value="Trypsin-like serine proteases"/>
    <property type="match status" value="1"/>
</dbReference>
<dbReference type="SUPFAM" id="SSF50156">
    <property type="entry name" value="PDZ domain-like"/>
    <property type="match status" value="1"/>
</dbReference>
<organism evidence="4 5">
    <name type="scientific">Mycolicibacterium doricum</name>
    <dbReference type="NCBI Taxonomy" id="126673"/>
    <lineage>
        <taxon>Bacteria</taxon>
        <taxon>Bacillati</taxon>
        <taxon>Actinomycetota</taxon>
        <taxon>Actinomycetes</taxon>
        <taxon>Mycobacteriales</taxon>
        <taxon>Mycobacteriaceae</taxon>
        <taxon>Mycolicibacterium</taxon>
    </lineage>
</organism>
<dbReference type="InterPro" id="IPR051201">
    <property type="entry name" value="Chloro_Bact_Ser_Proteases"/>
</dbReference>
<dbReference type="GO" id="GO:0006508">
    <property type="term" value="P:proteolysis"/>
    <property type="evidence" value="ECO:0007669"/>
    <property type="project" value="UniProtKB-KW"/>
</dbReference>
<dbReference type="InterPro" id="IPR001940">
    <property type="entry name" value="Peptidase_S1C"/>
</dbReference>
<dbReference type="PANTHER" id="PTHR43343">
    <property type="entry name" value="PEPTIDASE S12"/>
    <property type="match status" value="1"/>
</dbReference>
<name>A0A7I7VU77_9MYCO</name>
<dbReference type="InterPro" id="IPR036034">
    <property type="entry name" value="PDZ_sf"/>
</dbReference>
<sequence length="246" mass="25854">MQDLVDPMYVQLPGAQQTEARVVGRDPLTDLAVLRVDPQSAQPLTISPEGARLGELCFAFGSPLGEFPESISIGIVSGLKRSLPTGDKQAIFDVIQTDAAINPGNSGGPLVNVDGQVIGVNTAIVPEADGIGFAVPADTVAEVVHELITYGAVERASLGVSVARRVVDRAPGGHALVVTAVRDNSAGTFEPGDAIVAVGDRDIHSQNDLLRALRRDVANRKVTVVVLRGDHEVSIECRPRSVRTFG</sequence>
<dbReference type="Gene3D" id="2.40.10.120">
    <property type="match status" value="1"/>
</dbReference>
<accession>A0A7I7VU77</accession>
<keyword evidence="2" id="KW-0378">Hydrolase</keyword>